<dbReference type="PANTHER" id="PTHR35458:SF2">
    <property type="entry name" value="SLR0755 PROTEIN"/>
    <property type="match status" value="1"/>
</dbReference>
<sequence>MARNNQTIYAFIDSQNLNLGTSKDIRTKSGKTIYKGWKLDFKKFRIYLNDKFRVSKAFLFIGYIKGNEKLYNSLKRWGYELIYKPTIKDRDGKAKGNIDAELVLHSAAIEFMRFQKAVIISGDGDFRCLHEYLISKKKLLKIVIPNRYSESSLLQKFQEYKIFLNREQDKLEFK</sequence>
<feature type="domain" description="NYN" evidence="1">
    <location>
        <begin position="10"/>
        <end position="155"/>
    </location>
</feature>
<dbReference type="GO" id="GO:0004540">
    <property type="term" value="F:RNA nuclease activity"/>
    <property type="evidence" value="ECO:0007669"/>
    <property type="project" value="InterPro"/>
</dbReference>
<proteinExistence type="predicted"/>
<organism evidence="2 3">
    <name type="scientific">Berkelbacteria bacterium GW2011_GWA1_39_10</name>
    <dbReference type="NCBI Taxonomy" id="1618332"/>
    <lineage>
        <taxon>Bacteria</taxon>
        <taxon>Candidatus Berkelbacteria</taxon>
    </lineage>
</organism>
<dbReference type="Proteomes" id="UP000033862">
    <property type="component" value="Unassembled WGS sequence"/>
</dbReference>
<dbReference type="InterPro" id="IPR047140">
    <property type="entry name" value="LabA"/>
</dbReference>
<dbReference type="PANTHER" id="PTHR35458">
    <property type="entry name" value="SLR0755 PROTEIN"/>
    <property type="match status" value="1"/>
</dbReference>
<dbReference type="EMBL" id="LBVS01000012">
    <property type="protein sequence ID" value="KKQ90451.1"/>
    <property type="molecule type" value="Genomic_DNA"/>
</dbReference>
<dbReference type="InterPro" id="IPR021139">
    <property type="entry name" value="NYN"/>
</dbReference>
<dbReference type="Gene3D" id="3.40.50.1010">
    <property type="entry name" value="5'-nuclease"/>
    <property type="match status" value="1"/>
</dbReference>
<gene>
    <name evidence="2" type="ORF">UT15_C0012G0007</name>
</gene>
<protein>
    <recommendedName>
        <fullName evidence="1">NYN domain-containing protein</fullName>
    </recommendedName>
</protein>
<dbReference type="Pfam" id="PF01936">
    <property type="entry name" value="NYN"/>
    <property type="match status" value="1"/>
</dbReference>
<evidence type="ECO:0000259" key="1">
    <source>
        <dbReference type="Pfam" id="PF01936"/>
    </source>
</evidence>
<name>A0A0G0PMB8_9BACT</name>
<evidence type="ECO:0000313" key="2">
    <source>
        <dbReference type="EMBL" id="KKQ90451.1"/>
    </source>
</evidence>
<reference evidence="2 3" key="1">
    <citation type="journal article" date="2015" name="Nature">
        <title>rRNA introns, odd ribosomes, and small enigmatic genomes across a large radiation of phyla.</title>
        <authorList>
            <person name="Brown C.T."/>
            <person name="Hug L.A."/>
            <person name="Thomas B.C."/>
            <person name="Sharon I."/>
            <person name="Castelle C.J."/>
            <person name="Singh A."/>
            <person name="Wilkins M.J."/>
            <person name="Williams K.H."/>
            <person name="Banfield J.F."/>
        </authorList>
    </citation>
    <scope>NUCLEOTIDE SEQUENCE [LARGE SCALE GENOMIC DNA]</scope>
</reference>
<comment type="caution">
    <text evidence="2">The sequence shown here is derived from an EMBL/GenBank/DDBJ whole genome shotgun (WGS) entry which is preliminary data.</text>
</comment>
<dbReference type="STRING" id="1618332.UT15_C0012G0007"/>
<accession>A0A0G0PMB8</accession>
<evidence type="ECO:0000313" key="3">
    <source>
        <dbReference type="Proteomes" id="UP000033862"/>
    </source>
</evidence>
<dbReference type="AlphaFoldDB" id="A0A0G0PMB8"/>